<dbReference type="EMBL" id="JANUBF010000019">
    <property type="protein sequence ID" value="MCS4037472.1"/>
    <property type="molecule type" value="Genomic_DNA"/>
</dbReference>
<sequence length="76" mass="8500">MAPPTRYSFPNAPHAVNVREQSFTCPHCWETTAVLVDPSVREQTYIEDCGVCCRPLRVHIVAQGGRVVSFDVQPTQ</sequence>
<dbReference type="Pfam" id="PF14255">
    <property type="entry name" value="Zn_ribbon_21"/>
    <property type="match status" value="1"/>
</dbReference>
<keyword evidence="1" id="KW-0251">Elongation factor</keyword>
<dbReference type="EMBL" id="JANUAE010000009">
    <property type="protein sequence ID" value="MCS3710868.1"/>
    <property type="molecule type" value="Genomic_DNA"/>
</dbReference>
<evidence type="ECO:0000313" key="3">
    <source>
        <dbReference type="Proteomes" id="UP001155057"/>
    </source>
</evidence>
<dbReference type="Proteomes" id="UP001155040">
    <property type="component" value="Unassembled WGS sequence"/>
</dbReference>
<comment type="caution">
    <text evidence="1">The sequence shown here is derived from an EMBL/GenBank/DDBJ whole genome shotgun (WGS) entry which is preliminary data.</text>
</comment>
<dbReference type="AlphaFoldDB" id="A0A9X2QEA1"/>
<dbReference type="SUPFAM" id="SSF57783">
    <property type="entry name" value="Zinc beta-ribbon"/>
    <property type="match status" value="1"/>
</dbReference>
<proteinExistence type="predicted"/>
<organism evidence="1 3">
    <name type="scientific">Salinibacter ruber</name>
    <dbReference type="NCBI Taxonomy" id="146919"/>
    <lineage>
        <taxon>Bacteria</taxon>
        <taxon>Pseudomonadati</taxon>
        <taxon>Rhodothermota</taxon>
        <taxon>Rhodothermia</taxon>
        <taxon>Rhodothermales</taxon>
        <taxon>Salinibacteraceae</taxon>
        <taxon>Salinibacter</taxon>
    </lineage>
</organism>
<reference evidence="1" key="1">
    <citation type="submission" date="2022-08" db="EMBL/GenBank/DDBJ databases">
        <title>Genomic Encyclopedia of Type Strains, Phase V (KMG-V): Genome sequencing to study the core and pangenomes of soil and plant-associated prokaryotes.</title>
        <authorList>
            <person name="Whitman W."/>
        </authorList>
    </citation>
    <scope>NUCLEOTIDE SEQUENCE</scope>
    <source>
        <strain evidence="2">SP3012</strain>
        <strain evidence="1">SP3049</strain>
    </source>
</reference>
<evidence type="ECO:0000313" key="1">
    <source>
        <dbReference type="EMBL" id="MCS3710868.1"/>
    </source>
</evidence>
<protein>
    <submittedName>
        <fullName evidence="1">Transcription elongation factor Elf1</fullName>
    </submittedName>
</protein>
<dbReference type="InterPro" id="IPR025990">
    <property type="entry name" value="zinc_ribbon_bacterial"/>
</dbReference>
<dbReference type="Proteomes" id="UP001155057">
    <property type="component" value="Unassembled WGS sequence"/>
</dbReference>
<gene>
    <name evidence="1" type="ORF">GGP61_002494</name>
    <name evidence="2" type="ORF">GGQ01_002555</name>
</gene>
<dbReference type="GO" id="GO:0003746">
    <property type="term" value="F:translation elongation factor activity"/>
    <property type="evidence" value="ECO:0007669"/>
    <property type="project" value="UniProtKB-KW"/>
</dbReference>
<dbReference type="RefSeq" id="WP_011403466.1">
    <property type="nucleotide sequence ID" value="NZ_CALTRV010000002.1"/>
</dbReference>
<name>A0A9X2QEA1_9BACT</name>
<keyword evidence="1" id="KW-0648">Protein biosynthesis</keyword>
<accession>A0A9X2QEA1</accession>
<dbReference type="GeneID" id="83727621"/>
<evidence type="ECO:0000313" key="2">
    <source>
        <dbReference type="EMBL" id="MCS4037472.1"/>
    </source>
</evidence>